<reference evidence="2 3" key="1">
    <citation type="submission" date="2016-11" db="EMBL/GenBank/DDBJ databases">
        <authorList>
            <person name="Jaros S."/>
            <person name="Januszkiewicz K."/>
            <person name="Wedrychowicz H."/>
        </authorList>
    </citation>
    <scope>NUCLEOTIDE SEQUENCE [LARGE SCALE GENOMIC DNA]</scope>
    <source>
        <strain evidence="2 3">DSM 27406</strain>
    </source>
</reference>
<keyword evidence="1" id="KW-0175">Coiled coil</keyword>
<sequence>MKNQVVFTDNNNRKLRLLELADTAKVDLNDAQKDYKEFESLLTQVNESIATAYKKAGLKAPEVSKLTILDKSQTGKNELTVTITKALLGVVTWVGAVRYLTPGATKLLVSSGVMAETTAAKVLTEFTIPLIEKRITFTIGKIAGSAIGFALGTAIVTAVEIGIVAIKESQDRDELRKGIKEVFPFRAGTRLSKRKAETLLDSLRALKTTFDVLNRRQSTKLTEKEIEDIIKEDVEPSVTKANKITAASIAEELKKDDHDNHSWTKEDPQ</sequence>
<keyword evidence="3" id="KW-1185">Reference proteome</keyword>
<dbReference type="OrthoDB" id="6214536at2"/>
<dbReference type="STRING" id="1419482.SAMN05444266_109242"/>
<protein>
    <submittedName>
        <fullName evidence="2">Uncharacterized protein</fullName>
    </submittedName>
</protein>
<accession>A0A1M7KBQ8</accession>
<organism evidence="2 3">
    <name type="scientific">Chitinophaga jiangningensis</name>
    <dbReference type="NCBI Taxonomy" id="1419482"/>
    <lineage>
        <taxon>Bacteria</taxon>
        <taxon>Pseudomonadati</taxon>
        <taxon>Bacteroidota</taxon>
        <taxon>Chitinophagia</taxon>
        <taxon>Chitinophagales</taxon>
        <taxon>Chitinophagaceae</taxon>
        <taxon>Chitinophaga</taxon>
    </lineage>
</organism>
<evidence type="ECO:0000313" key="3">
    <source>
        <dbReference type="Proteomes" id="UP000184420"/>
    </source>
</evidence>
<proteinExistence type="predicted"/>
<dbReference type="Proteomes" id="UP000184420">
    <property type="component" value="Unassembled WGS sequence"/>
</dbReference>
<name>A0A1M7KBQ8_9BACT</name>
<evidence type="ECO:0000256" key="1">
    <source>
        <dbReference type="SAM" id="Coils"/>
    </source>
</evidence>
<dbReference type="RefSeq" id="WP_073085754.1">
    <property type="nucleotide sequence ID" value="NZ_FRBL01000009.1"/>
</dbReference>
<evidence type="ECO:0000313" key="2">
    <source>
        <dbReference type="EMBL" id="SHM62729.1"/>
    </source>
</evidence>
<dbReference type="AlphaFoldDB" id="A0A1M7KBQ8"/>
<gene>
    <name evidence="2" type="ORF">SAMN05444266_109242</name>
</gene>
<dbReference type="EMBL" id="FRBL01000009">
    <property type="protein sequence ID" value="SHM62729.1"/>
    <property type="molecule type" value="Genomic_DNA"/>
</dbReference>
<feature type="coiled-coil region" evidence="1">
    <location>
        <begin position="21"/>
        <end position="48"/>
    </location>
</feature>